<accession>A0ABD8AUG6</accession>
<comment type="subcellular location">
    <subcellularLocation>
        <location evidence="1">Membrane</location>
        <topology evidence="1">Multi-pass membrane protein</topology>
    </subcellularLocation>
</comment>
<feature type="transmembrane region" description="Helical" evidence="5">
    <location>
        <begin position="138"/>
        <end position="156"/>
    </location>
</feature>
<name>A0ABD8AUG6_PAEAM</name>
<feature type="transmembrane region" description="Helical" evidence="5">
    <location>
        <begin position="44"/>
        <end position="65"/>
    </location>
</feature>
<evidence type="ECO:0000313" key="8">
    <source>
        <dbReference type="Proteomes" id="UP001364764"/>
    </source>
</evidence>
<organism evidence="7 8">
    <name type="scientific">Paenibacillus amylolyticus</name>
    <dbReference type="NCBI Taxonomy" id="1451"/>
    <lineage>
        <taxon>Bacteria</taxon>
        <taxon>Bacillati</taxon>
        <taxon>Bacillota</taxon>
        <taxon>Bacilli</taxon>
        <taxon>Bacillales</taxon>
        <taxon>Paenibacillaceae</taxon>
        <taxon>Paenibacillus</taxon>
    </lineage>
</organism>
<dbReference type="Proteomes" id="UP001364764">
    <property type="component" value="Chromosome"/>
</dbReference>
<sequence length="169" mass="19744">MGLTLILIDYFFSFIFFVSFYFKARNIFNFSYEIKSYNIVPSSLAQVAAVTVIILEFLLAILYAFHVLNPYKEVATICLFIFFTIITYRKKRESGIESCNCFGKVSFLNKNPILRNIFFIVLSLVQIIISNQQRDIRHSLYLLLAYSIFIVIFDIWDTLKKIKKLGPSL</sequence>
<feature type="domain" description="Methylamine utilisation protein MauE" evidence="6">
    <location>
        <begin position="3"/>
        <end position="126"/>
    </location>
</feature>
<evidence type="ECO:0000256" key="3">
    <source>
        <dbReference type="ARBA" id="ARBA00022989"/>
    </source>
</evidence>
<dbReference type="RefSeq" id="WP_036614188.1">
    <property type="nucleotide sequence ID" value="NZ_CP145892.1"/>
</dbReference>
<evidence type="ECO:0000259" key="6">
    <source>
        <dbReference type="Pfam" id="PF07291"/>
    </source>
</evidence>
<reference evidence="7 8" key="1">
    <citation type="submission" date="2024-02" db="EMBL/GenBank/DDBJ databases">
        <title>Complete sequences of two Paenibacillus sp. strains and one Lysinibacillus strain isolated from the environment on STAA medium highlight biotechnological potential.</title>
        <authorList>
            <person name="Attere S.A."/>
            <person name="Piche L.C."/>
            <person name="Intertaglia L."/>
            <person name="Lami R."/>
            <person name="Charette S.J."/>
            <person name="Vincent A.T."/>
        </authorList>
    </citation>
    <scope>NUCLEOTIDE SEQUENCE [LARGE SCALE GENOMIC DNA]</scope>
    <source>
        <strain evidence="7 8">Y5S-7</strain>
    </source>
</reference>
<dbReference type="Pfam" id="PF07291">
    <property type="entry name" value="MauE"/>
    <property type="match status" value="1"/>
</dbReference>
<keyword evidence="4 5" id="KW-0472">Membrane</keyword>
<dbReference type="AlphaFoldDB" id="A0ABD8AUG6"/>
<keyword evidence="3 5" id="KW-1133">Transmembrane helix</keyword>
<evidence type="ECO:0000256" key="4">
    <source>
        <dbReference type="ARBA" id="ARBA00023136"/>
    </source>
</evidence>
<evidence type="ECO:0000256" key="5">
    <source>
        <dbReference type="SAM" id="Phobius"/>
    </source>
</evidence>
<gene>
    <name evidence="7" type="ORF">V6668_03315</name>
</gene>
<evidence type="ECO:0000256" key="2">
    <source>
        <dbReference type="ARBA" id="ARBA00022692"/>
    </source>
</evidence>
<dbReference type="GeneID" id="93474462"/>
<keyword evidence="2 5" id="KW-0812">Transmembrane</keyword>
<evidence type="ECO:0000313" key="7">
    <source>
        <dbReference type="EMBL" id="WWP21234.1"/>
    </source>
</evidence>
<evidence type="ECO:0000256" key="1">
    <source>
        <dbReference type="ARBA" id="ARBA00004141"/>
    </source>
</evidence>
<proteinExistence type="predicted"/>
<protein>
    <submittedName>
        <fullName evidence="7">MauE/DoxX family redox-associated membrane protein</fullName>
    </submittedName>
</protein>
<feature type="transmembrane region" description="Helical" evidence="5">
    <location>
        <begin position="113"/>
        <end position="132"/>
    </location>
</feature>
<dbReference type="InterPro" id="IPR009908">
    <property type="entry name" value="Methylamine_util_MauE"/>
</dbReference>
<dbReference type="GO" id="GO:0016020">
    <property type="term" value="C:membrane"/>
    <property type="evidence" value="ECO:0007669"/>
    <property type="project" value="UniProtKB-SubCell"/>
</dbReference>
<feature type="transmembrane region" description="Helical" evidence="5">
    <location>
        <begin position="6"/>
        <end position="24"/>
    </location>
</feature>
<dbReference type="EMBL" id="CP145892">
    <property type="protein sequence ID" value="WWP21234.1"/>
    <property type="molecule type" value="Genomic_DNA"/>
</dbReference>